<gene>
    <name evidence="2" type="ORF">E2C01_066184</name>
</gene>
<evidence type="ECO:0000256" key="1">
    <source>
        <dbReference type="SAM" id="MobiDB-lite"/>
    </source>
</evidence>
<feature type="region of interest" description="Disordered" evidence="1">
    <location>
        <begin position="20"/>
        <end position="45"/>
    </location>
</feature>
<dbReference type="AlphaFoldDB" id="A0A5B7HP32"/>
<dbReference type="Proteomes" id="UP000324222">
    <property type="component" value="Unassembled WGS sequence"/>
</dbReference>
<sequence length="66" mass="6857">MTDQLITFPKKLRAISLRISPGKVSSSSGGSSPSPGPRVSGAPQTATLPDRLAEWLMLFDINGGCG</sequence>
<dbReference type="EMBL" id="VSRR010033732">
    <property type="protein sequence ID" value="MPC71893.1"/>
    <property type="molecule type" value="Genomic_DNA"/>
</dbReference>
<comment type="caution">
    <text evidence="2">The sequence shown here is derived from an EMBL/GenBank/DDBJ whole genome shotgun (WGS) entry which is preliminary data.</text>
</comment>
<accession>A0A5B7HP32</accession>
<name>A0A5B7HP32_PORTR</name>
<organism evidence="2 3">
    <name type="scientific">Portunus trituberculatus</name>
    <name type="common">Swimming crab</name>
    <name type="synonym">Neptunus trituberculatus</name>
    <dbReference type="NCBI Taxonomy" id="210409"/>
    <lineage>
        <taxon>Eukaryota</taxon>
        <taxon>Metazoa</taxon>
        <taxon>Ecdysozoa</taxon>
        <taxon>Arthropoda</taxon>
        <taxon>Crustacea</taxon>
        <taxon>Multicrustacea</taxon>
        <taxon>Malacostraca</taxon>
        <taxon>Eumalacostraca</taxon>
        <taxon>Eucarida</taxon>
        <taxon>Decapoda</taxon>
        <taxon>Pleocyemata</taxon>
        <taxon>Brachyura</taxon>
        <taxon>Eubrachyura</taxon>
        <taxon>Portunoidea</taxon>
        <taxon>Portunidae</taxon>
        <taxon>Portuninae</taxon>
        <taxon>Portunus</taxon>
    </lineage>
</organism>
<feature type="compositionally biased region" description="Low complexity" evidence="1">
    <location>
        <begin position="20"/>
        <end position="43"/>
    </location>
</feature>
<keyword evidence="3" id="KW-1185">Reference proteome</keyword>
<evidence type="ECO:0000313" key="3">
    <source>
        <dbReference type="Proteomes" id="UP000324222"/>
    </source>
</evidence>
<protein>
    <submittedName>
        <fullName evidence="2">Uncharacterized protein</fullName>
    </submittedName>
</protein>
<reference evidence="2 3" key="1">
    <citation type="submission" date="2019-05" db="EMBL/GenBank/DDBJ databases">
        <title>Another draft genome of Portunus trituberculatus and its Hox gene families provides insights of decapod evolution.</title>
        <authorList>
            <person name="Jeong J.-H."/>
            <person name="Song I."/>
            <person name="Kim S."/>
            <person name="Choi T."/>
            <person name="Kim D."/>
            <person name="Ryu S."/>
            <person name="Kim W."/>
        </authorList>
    </citation>
    <scope>NUCLEOTIDE SEQUENCE [LARGE SCALE GENOMIC DNA]</scope>
    <source>
        <tissue evidence="2">Muscle</tissue>
    </source>
</reference>
<proteinExistence type="predicted"/>
<evidence type="ECO:0000313" key="2">
    <source>
        <dbReference type="EMBL" id="MPC71893.1"/>
    </source>
</evidence>